<reference evidence="3" key="1">
    <citation type="submission" date="2021-01" db="EMBL/GenBank/DDBJ databases">
        <authorList>
            <person name="Corre E."/>
            <person name="Pelletier E."/>
            <person name="Niang G."/>
            <person name="Scheremetjew M."/>
            <person name="Finn R."/>
            <person name="Kale V."/>
            <person name="Holt S."/>
            <person name="Cochrane G."/>
            <person name="Meng A."/>
            <person name="Brown T."/>
            <person name="Cohen L."/>
        </authorList>
    </citation>
    <scope>NUCLEOTIDE SEQUENCE</scope>
    <source>
        <strain evidence="3">CCAP979/52</strain>
    </source>
</reference>
<keyword evidence="2" id="KW-0812">Transmembrane</keyword>
<dbReference type="AlphaFoldDB" id="A0A7S0M001"/>
<feature type="region of interest" description="Disordered" evidence="1">
    <location>
        <begin position="296"/>
        <end position="326"/>
    </location>
</feature>
<accession>A0A7S0M001</accession>
<evidence type="ECO:0000313" key="3">
    <source>
        <dbReference type="EMBL" id="CAD8627346.1"/>
    </source>
</evidence>
<feature type="compositionally biased region" description="Pro residues" evidence="1">
    <location>
        <begin position="302"/>
        <end position="311"/>
    </location>
</feature>
<dbReference type="EMBL" id="HBEZ01009026">
    <property type="protein sequence ID" value="CAD8627346.1"/>
    <property type="molecule type" value="Transcribed_RNA"/>
</dbReference>
<protein>
    <submittedName>
        <fullName evidence="3">Uncharacterized protein</fullName>
    </submittedName>
</protein>
<gene>
    <name evidence="3" type="ORF">CCUR1050_LOCUS5024</name>
</gene>
<feature type="compositionally biased region" description="Basic and acidic residues" evidence="1">
    <location>
        <begin position="156"/>
        <end position="172"/>
    </location>
</feature>
<feature type="region of interest" description="Disordered" evidence="1">
    <location>
        <begin position="1"/>
        <end position="21"/>
    </location>
</feature>
<keyword evidence="2" id="KW-1133">Transmembrane helix</keyword>
<feature type="region of interest" description="Disordered" evidence="1">
    <location>
        <begin position="148"/>
        <end position="172"/>
    </location>
</feature>
<evidence type="ECO:0000256" key="1">
    <source>
        <dbReference type="SAM" id="MobiDB-lite"/>
    </source>
</evidence>
<feature type="transmembrane region" description="Helical" evidence="2">
    <location>
        <begin position="60"/>
        <end position="79"/>
    </location>
</feature>
<organism evidence="3">
    <name type="scientific">Cryptomonas curvata</name>
    <dbReference type="NCBI Taxonomy" id="233186"/>
    <lineage>
        <taxon>Eukaryota</taxon>
        <taxon>Cryptophyceae</taxon>
        <taxon>Cryptomonadales</taxon>
        <taxon>Cryptomonadaceae</taxon>
        <taxon>Cryptomonas</taxon>
    </lineage>
</organism>
<keyword evidence="2" id="KW-0472">Membrane</keyword>
<evidence type="ECO:0000256" key="2">
    <source>
        <dbReference type="SAM" id="Phobius"/>
    </source>
</evidence>
<proteinExistence type="predicted"/>
<name>A0A7S0M001_9CRYP</name>
<sequence>MQKISQLFPNQKGDTDDADDDINDAIDSLNIKTPLTRGLRSSRAEATQTKPKFPSWTIKAGLVLFSIVFIGLVLVAATFSTAESARLADEGVLHSIHQQQHDWSKTQQISQQGTDGSAGVAAIKKVDSLEGNVAKLQAALASLKASRRRSTGSSWKHSESYTDEVERKERAEEKHIEKRASQLAKESSKVDVVGLDAAHRKVLREMKDKIHEQNEEARVKGEQDYLRREKEIDSLLPSDTNCPGPDCLVSRSPHASARAAERPMATRKVRITHRHPPWHRHYPPEFHNVYNSKDMPWLNDAAPPPRSPPAAHPAARPRPAADQPPA</sequence>
<feature type="compositionally biased region" description="Low complexity" evidence="1">
    <location>
        <begin position="312"/>
        <end position="326"/>
    </location>
</feature>